<proteinExistence type="predicted"/>
<dbReference type="AlphaFoldDB" id="A0AAF0JC32"/>
<dbReference type="Proteomes" id="UP001217754">
    <property type="component" value="Chromosome 7"/>
</dbReference>
<name>A0AAF0JC32_9BASI</name>
<dbReference type="EMBL" id="CP119964">
    <property type="protein sequence ID" value="WFD40679.1"/>
    <property type="molecule type" value="Genomic_DNA"/>
</dbReference>
<dbReference type="Pfam" id="PF12657">
    <property type="entry name" value="TFIIIC_delta"/>
    <property type="match status" value="1"/>
</dbReference>
<sequence length="571" mass="60825">MAAGASRAAWATGLQSGSPVAPCTSLLWSEEGQAAVVLADAIHILTPGVGYVDGPPGAEHTSTLLAVQTALEPSPWPEAGDEECTTATAPVRRTDTWLAAAWSPAGLGPHASCVLTAIHARGTLGVYVAQDDARHGPWSWAMDMDARHADGRSAAAARLGRAYTALAWGRIGDDAYLAAGTQGGDVVVWRMAHREGGPEATYTTTLRLEASVQHIGWNDARLAVCTTEAVHVLALSTTLERRAALPMRRAVSCLTWAASTLHMATPGALVCWDTTQPSATEHRIDSAYGAGTVGTAVALRTGALVGWDAQPRDPVWTPAVQPLWAVAEAAPLVATLAEADEHASWRYRVARRMSYTLYTPFDKDWDASEDQLARLYALFPSEARLPILRWRAVLLSAVQCAQQDVVLDKLCVRLDEEKVRPLAAACASLLESEADTYAAWASPAAEAQSARWCSAWASARSGARHAVADAASWLAERVVALASAAAALGAGDRGAHVERLAARLLLLAQDAPDSQPSFSSFLVQIARRLHPFSENWAMDDLHLGEYAQCTAGHVFAWLRAVRVEIGGGHRN</sequence>
<dbReference type="RefSeq" id="XP_060123576.1">
    <property type="nucleotide sequence ID" value="XM_060267593.1"/>
</dbReference>
<keyword evidence="3" id="KW-1185">Reference proteome</keyword>
<organism evidence="2 3">
    <name type="scientific">Malassezia japonica</name>
    <dbReference type="NCBI Taxonomy" id="223818"/>
    <lineage>
        <taxon>Eukaryota</taxon>
        <taxon>Fungi</taxon>
        <taxon>Dikarya</taxon>
        <taxon>Basidiomycota</taxon>
        <taxon>Ustilaginomycotina</taxon>
        <taxon>Malasseziomycetes</taxon>
        <taxon>Malasseziales</taxon>
        <taxon>Malasseziaceae</taxon>
        <taxon>Malassezia</taxon>
    </lineage>
</organism>
<protein>
    <recommendedName>
        <fullName evidence="1">Transcription factor IIIC 90kDa subunit N-terminal domain-containing protein</fullName>
    </recommendedName>
</protein>
<accession>A0AAF0JC32</accession>
<gene>
    <name evidence="2" type="ORF">MJAP1_003667</name>
</gene>
<dbReference type="SUPFAM" id="SSF50978">
    <property type="entry name" value="WD40 repeat-like"/>
    <property type="match status" value="1"/>
</dbReference>
<dbReference type="InterPro" id="IPR024761">
    <property type="entry name" value="TFIIIC_delta_N"/>
</dbReference>
<evidence type="ECO:0000313" key="2">
    <source>
        <dbReference type="EMBL" id="WFD40679.1"/>
    </source>
</evidence>
<dbReference type="InterPro" id="IPR036322">
    <property type="entry name" value="WD40_repeat_dom_sf"/>
</dbReference>
<evidence type="ECO:0000259" key="1">
    <source>
        <dbReference type="Pfam" id="PF12657"/>
    </source>
</evidence>
<reference evidence="2" key="1">
    <citation type="submission" date="2023-03" db="EMBL/GenBank/DDBJ databases">
        <title>Mating type loci evolution in Malassezia.</title>
        <authorList>
            <person name="Coelho M.A."/>
        </authorList>
    </citation>
    <scope>NUCLEOTIDE SEQUENCE</scope>
    <source>
        <strain evidence="2">CBS 9431</strain>
    </source>
</reference>
<dbReference type="GeneID" id="85227318"/>
<feature type="domain" description="Transcription factor IIIC 90kDa subunit N-terminal" evidence="1">
    <location>
        <begin position="28"/>
        <end position="192"/>
    </location>
</feature>
<evidence type="ECO:0000313" key="3">
    <source>
        <dbReference type="Proteomes" id="UP001217754"/>
    </source>
</evidence>